<protein>
    <submittedName>
        <fullName evidence="1">Uncharacterized protein</fullName>
    </submittedName>
</protein>
<sequence>MFLWLLPVPFATFAEVLEALEPRCAFAYLVETSGEPPRDFRDLKDVYLTDTETVGPLLIQAAVIDASRNFVFASYIHHGCTTVEEIWTSALAVSGCCLFTTLNAGILKRRILPKKKKKICPIYLNVQHSKWKRRARRKLDKPILLIRASRCSILNKT</sequence>
<organism evidence="1 2">
    <name type="scientific">Fusarium decemcellulare</name>
    <dbReference type="NCBI Taxonomy" id="57161"/>
    <lineage>
        <taxon>Eukaryota</taxon>
        <taxon>Fungi</taxon>
        <taxon>Dikarya</taxon>
        <taxon>Ascomycota</taxon>
        <taxon>Pezizomycotina</taxon>
        <taxon>Sordariomycetes</taxon>
        <taxon>Hypocreomycetidae</taxon>
        <taxon>Hypocreales</taxon>
        <taxon>Nectriaceae</taxon>
        <taxon>Fusarium</taxon>
        <taxon>Fusarium decemcellulare species complex</taxon>
    </lineage>
</organism>
<accession>A0ACC1RUM0</accession>
<dbReference type="EMBL" id="JANRMS010001869">
    <property type="protein sequence ID" value="KAJ3525658.1"/>
    <property type="molecule type" value="Genomic_DNA"/>
</dbReference>
<keyword evidence="2" id="KW-1185">Reference proteome</keyword>
<evidence type="ECO:0000313" key="1">
    <source>
        <dbReference type="EMBL" id="KAJ3525658.1"/>
    </source>
</evidence>
<reference evidence="1" key="1">
    <citation type="submission" date="2022-08" db="EMBL/GenBank/DDBJ databases">
        <title>Genome Sequence of Fusarium decemcellulare.</title>
        <authorList>
            <person name="Buettner E."/>
        </authorList>
    </citation>
    <scope>NUCLEOTIDE SEQUENCE</scope>
    <source>
        <strain evidence="1">Babe19</strain>
    </source>
</reference>
<evidence type="ECO:0000313" key="2">
    <source>
        <dbReference type="Proteomes" id="UP001148629"/>
    </source>
</evidence>
<proteinExistence type="predicted"/>
<name>A0ACC1RUM0_9HYPO</name>
<dbReference type="Proteomes" id="UP001148629">
    <property type="component" value="Unassembled WGS sequence"/>
</dbReference>
<gene>
    <name evidence="1" type="ORF">NM208_g11540</name>
</gene>
<comment type="caution">
    <text evidence="1">The sequence shown here is derived from an EMBL/GenBank/DDBJ whole genome shotgun (WGS) entry which is preliminary data.</text>
</comment>